<dbReference type="PANTHER" id="PTHR43272:SF101">
    <property type="entry name" value="ACYL-COA SYNTHETASE BUBBLEGUM FAMILY MEMBER 2-RELATED"/>
    <property type="match status" value="1"/>
</dbReference>
<reference evidence="23" key="2">
    <citation type="journal article" date="2007" name="PLoS Biol.">
        <title>Survey sequencing and comparative analysis of the elephant shark (Callorhinchus milii) genome.</title>
        <authorList>
            <person name="Venkatesh B."/>
            <person name="Kirkness E.F."/>
            <person name="Loh Y.H."/>
            <person name="Halpern A.L."/>
            <person name="Lee A.P."/>
            <person name="Johnson J."/>
            <person name="Dandona N."/>
            <person name="Viswanathan L.D."/>
            <person name="Tay A."/>
            <person name="Venter J.C."/>
            <person name="Strausberg R.L."/>
            <person name="Brenner S."/>
        </authorList>
    </citation>
    <scope>NUCLEOTIDE SEQUENCE [LARGE SCALE GENOMIC DNA]</scope>
</reference>
<dbReference type="InterPro" id="IPR000873">
    <property type="entry name" value="AMP-dep_synth/lig_dom"/>
</dbReference>
<evidence type="ECO:0000256" key="10">
    <source>
        <dbReference type="ARBA" id="ARBA00026113"/>
    </source>
</evidence>
<keyword evidence="5" id="KW-0276">Fatty acid metabolism</keyword>
<dbReference type="GeneTree" id="ENSGT00940000155332"/>
<dbReference type="SUPFAM" id="SSF56801">
    <property type="entry name" value="Acetyl-CoA synthetase-like"/>
    <property type="match status" value="1"/>
</dbReference>
<evidence type="ECO:0000256" key="14">
    <source>
        <dbReference type="ARBA" id="ARBA00038034"/>
    </source>
</evidence>
<dbReference type="GO" id="GO:0005783">
    <property type="term" value="C:endoplasmic reticulum"/>
    <property type="evidence" value="ECO:0007669"/>
    <property type="project" value="TreeGrafter"/>
</dbReference>
<comment type="catalytic activity">
    <reaction evidence="8">
        <text>a long-chain fatty acid + ATP + CoA = a long-chain fatty acyl-CoA + AMP + diphosphate</text>
        <dbReference type="Rhea" id="RHEA:15421"/>
        <dbReference type="ChEBI" id="CHEBI:30616"/>
        <dbReference type="ChEBI" id="CHEBI:33019"/>
        <dbReference type="ChEBI" id="CHEBI:57287"/>
        <dbReference type="ChEBI" id="CHEBI:57560"/>
        <dbReference type="ChEBI" id="CHEBI:83139"/>
        <dbReference type="ChEBI" id="CHEBI:456215"/>
        <dbReference type="EC" id="6.2.1.3"/>
    </reaction>
    <physiologicalReaction direction="left-to-right" evidence="8">
        <dbReference type="Rhea" id="RHEA:15422"/>
    </physiologicalReaction>
</comment>
<comment type="catalytic activity">
    <reaction evidence="9">
        <text>(5Z,8Z,11Z,14Z)-eicosatetraenoate + ATP + CoA = (5Z,8Z,11Z,14Z)-eicosatetraenoyl-CoA + AMP + diphosphate</text>
        <dbReference type="Rhea" id="RHEA:19713"/>
        <dbReference type="ChEBI" id="CHEBI:30616"/>
        <dbReference type="ChEBI" id="CHEBI:32395"/>
        <dbReference type="ChEBI" id="CHEBI:33019"/>
        <dbReference type="ChEBI" id="CHEBI:57287"/>
        <dbReference type="ChEBI" id="CHEBI:57368"/>
        <dbReference type="ChEBI" id="CHEBI:456215"/>
        <dbReference type="EC" id="6.2.1.15"/>
    </reaction>
    <physiologicalReaction direction="left-to-right" evidence="9">
        <dbReference type="Rhea" id="RHEA:19714"/>
    </physiologicalReaction>
</comment>
<evidence type="ECO:0000256" key="16">
    <source>
        <dbReference type="ARBA" id="ARBA00042118"/>
    </source>
</evidence>
<comment type="subcellular location">
    <subcellularLocation>
        <location evidence="1">Cytoplasm</location>
    </subcellularLocation>
</comment>
<evidence type="ECO:0000256" key="6">
    <source>
        <dbReference type="ARBA" id="ARBA00022840"/>
    </source>
</evidence>
<evidence type="ECO:0000256" key="3">
    <source>
        <dbReference type="ARBA" id="ARBA00022598"/>
    </source>
</evidence>
<comment type="similarity">
    <text evidence="14">Belongs to the ATP-dependent AMP-binding enzyme family. Bubblegum subfamily.</text>
</comment>
<dbReference type="EC" id="6.2.1.15" evidence="10"/>
<keyword evidence="6" id="KW-0067">ATP-binding</keyword>
<protein>
    <recommendedName>
        <fullName evidence="15">Long-chain-fatty-acid--CoA ligase ACSBG2</fullName>
        <ecNumber evidence="10">6.2.1.15</ecNumber>
        <ecNumber evidence="11">6.2.1.3</ecNumber>
    </recommendedName>
    <alternativeName>
        <fullName evidence="17">Acyl-CoA synthetase bubblegum family member 2</fullName>
    </alternativeName>
    <alternativeName>
        <fullName evidence="16">Arachidonate--CoA ligase ACSBG2</fullName>
    </alternativeName>
</protein>
<evidence type="ECO:0000256" key="18">
    <source>
        <dbReference type="ARBA" id="ARBA00048666"/>
    </source>
</evidence>
<evidence type="ECO:0000256" key="13">
    <source>
        <dbReference type="ARBA" id="ARBA00036043"/>
    </source>
</evidence>
<dbReference type="Ensembl" id="ENSCMIT00000043315.1">
    <property type="protein sequence ID" value="ENSCMIP00000042696.1"/>
    <property type="gene ID" value="ENSCMIG00000017738.1"/>
</dbReference>
<reference evidence="23" key="1">
    <citation type="journal article" date="2006" name="Science">
        <title>Ancient noncoding elements conserved in the human genome.</title>
        <authorList>
            <person name="Venkatesh B."/>
            <person name="Kirkness E.F."/>
            <person name="Loh Y.H."/>
            <person name="Halpern A.L."/>
            <person name="Lee A.P."/>
            <person name="Johnson J."/>
            <person name="Dandona N."/>
            <person name="Viswanathan L.D."/>
            <person name="Tay A."/>
            <person name="Venter J.C."/>
            <person name="Strausberg R.L."/>
            <person name="Brenner S."/>
        </authorList>
    </citation>
    <scope>NUCLEOTIDE SEQUENCE [LARGE SCALE GENOMIC DNA]</scope>
</reference>
<feature type="domain" description="AMP-dependent synthetase/ligase" evidence="20">
    <location>
        <begin position="117"/>
        <end position="537"/>
    </location>
</feature>
<dbReference type="Pfam" id="PF23562">
    <property type="entry name" value="AMP-binding_C_3"/>
    <property type="match status" value="1"/>
</dbReference>
<keyword evidence="2" id="KW-0963">Cytoplasm</keyword>
<dbReference type="GO" id="GO:0047676">
    <property type="term" value="F:arachidonate-CoA ligase activity"/>
    <property type="evidence" value="ECO:0007669"/>
    <property type="project" value="UniProtKB-EC"/>
</dbReference>
<dbReference type="GO" id="GO:0016020">
    <property type="term" value="C:membrane"/>
    <property type="evidence" value="ECO:0007669"/>
    <property type="project" value="TreeGrafter"/>
</dbReference>
<evidence type="ECO:0000256" key="9">
    <source>
        <dbReference type="ARBA" id="ARBA00024548"/>
    </source>
</evidence>
<evidence type="ECO:0000256" key="2">
    <source>
        <dbReference type="ARBA" id="ARBA00022490"/>
    </source>
</evidence>
<reference evidence="21 23" key="3">
    <citation type="journal article" date="2014" name="Nature">
        <title>Elephant shark genome provides unique insights into gnathostome evolution.</title>
        <authorList>
            <consortium name="International Elephant Shark Genome Sequencing Consortium"/>
            <person name="Venkatesh B."/>
            <person name="Lee A.P."/>
            <person name="Ravi V."/>
            <person name="Maurya A.K."/>
            <person name="Lian M.M."/>
            <person name="Swann J.B."/>
            <person name="Ohta Y."/>
            <person name="Flajnik M.F."/>
            <person name="Sutoh Y."/>
            <person name="Kasahara M."/>
            <person name="Hoon S."/>
            <person name="Gangu V."/>
            <person name="Roy S.W."/>
            <person name="Irimia M."/>
            <person name="Korzh V."/>
            <person name="Kondrychyn I."/>
            <person name="Lim Z.W."/>
            <person name="Tay B.H."/>
            <person name="Tohari S."/>
            <person name="Kong K.W."/>
            <person name="Ho S."/>
            <person name="Lorente-Galdos B."/>
            <person name="Quilez J."/>
            <person name="Marques-Bonet T."/>
            <person name="Raney B.J."/>
            <person name="Ingham P.W."/>
            <person name="Tay A."/>
            <person name="Hillier L.W."/>
            <person name="Minx P."/>
            <person name="Boehm T."/>
            <person name="Wilson R.K."/>
            <person name="Brenner S."/>
            <person name="Warren W.C."/>
        </authorList>
    </citation>
    <scope>NUCLEOTIDE SEQUENCE</scope>
    <source>
        <tissue evidence="21">Spleen</tissue>
    </source>
</reference>
<dbReference type="InterPro" id="IPR020845">
    <property type="entry name" value="AMP-binding_CS"/>
</dbReference>
<dbReference type="PROSITE" id="PS00455">
    <property type="entry name" value="AMP_BINDING"/>
    <property type="match status" value="1"/>
</dbReference>
<evidence type="ECO:0000313" key="21">
    <source>
        <dbReference type="EMBL" id="AFO96241.1"/>
    </source>
</evidence>
<proteinExistence type="evidence at transcript level"/>
<comment type="catalytic activity">
    <reaction evidence="19">
        <text>hexadecanoate + ATP + CoA = hexadecanoyl-CoA + AMP + diphosphate</text>
        <dbReference type="Rhea" id="RHEA:30751"/>
        <dbReference type="ChEBI" id="CHEBI:7896"/>
        <dbReference type="ChEBI" id="CHEBI:30616"/>
        <dbReference type="ChEBI" id="CHEBI:33019"/>
        <dbReference type="ChEBI" id="CHEBI:57287"/>
        <dbReference type="ChEBI" id="CHEBI:57379"/>
        <dbReference type="ChEBI" id="CHEBI:456215"/>
    </reaction>
    <physiologicalReaction direction="left-to-right" evidence="19">
        <dbReference type="Rhea" id="RHEA:30752"/>
    </physiologicalReaction>
</comment>
<dbReference type="PANTHER" id="PTHR43272">
    <property type="entry name" value="LONG-CHAIN-FATTY-ACID--COA LIGASE"/>
    <property type="match status" value="1"/>
</dbReference>
<evidence type="ECO:0000256" key="1">
    <source>
        <dbReference type="ARBA" id="ARBA00004496"/>
    </source>
</evidence>
<accession>V9KDB5</accession>
<evidence type="ECO:0000256" key="7">
    <source>
        <dbReference type="ARBA" id="ARBA00023098"/>
    </source>
</evidence>
<evidence type="ECO:0000313" key="23">
    <source>
        <dbReference type="Proteomes" id="UP000314986"/>
    </source>
</evidence>
<dbReference type="STRING" id="7868.ENSCMIP00000042696"/>
<comment type="catalytic activity">
    <reaction evidence="12">
        <text>(9Z,12Z)-octadecadienoate + ATP + CoA = (9Z,12Z)-octadecadienoyl-CoA + AMP + diphosphate</text>
        <dbReference type="Rhea" id="RHEA:33651"/>
        <dbReference type="ChEBI" id="CHEBI:30245"/>
        <dbReference type="ChEBI" id="CHEBI:30616"/>
        <dbReference type="ChEBI" id="CHEBI:33019"/>
        <dbReference type="ChEBI" id="CHEBI:57287"/>
        <dbReference type="ChEBI" id="CHEBI:57383"/>
        <dbReference type="ChEBI" id="CHEBI:456215"/>
    </reaction>
    <physiologicalReaction direction="left-to-right" evidence="12">
        <dbReference type="Rhea" id="RHEA:33652"/>
    </physiologicalReaction>
</comment>
<keyword evidence="7" id="KW-0443">Lipid metabolism</keyword>
<evidence type="ECO:0000313" key="22">
    <source>
        <dbReference type="Ensembl" id="ENSCMIP00000042696.1"/>
    </source>
</evidence>
<comment type="catalytic activity">
    <reaction evidence="13">
        <text>(9Z)-octadecenoate + ATP + CoA = (9Z)-octadecenoyl-CoA + AMP + diphosphate</text>
        <dbReference type="Rhea" id="RHEA:33607"/>
        <dbReference type="ChEBI" id="CHEBI:30616"/>
        <dbReference type="ChEBI" id="CHEBI:30823"/>
        <dbReference type="ChEBI" id="CHEBI:33019"/>
        <dbReference type="ChEBI" id="CHEBI:57287"/>
        <dbReference type="ChEBI" id="CHEBI:57387"/>
        <dbReference type="ChEBI" id="CHEBI:456215"/>
    </reaction>
    <physiologicalReaction direction="left-to-right" evidence="13">
        <dbReference type="Rhea" id="RHEA:33608"/>
    </physiologicalReaction>
</comment>
<reference evidence="22" key="4">
    <citation type="submission" date="2025-05" db="UniProtKB">
        <authorList>
            <consortium name="Ensembl"/>
        </authorList>
    </citation>
    <scope>IDENTIFICATION</scope>
</reference>
<dbReference type="EC" id="6.2.1.3" evidence="11"/>
<dbReference type="Proteomes" id="UP000314986">
    <property type="component" value="Unassembled WGS sequence"/>
</dbReference>
<dbReference type="AlphaFoldDB" id="V9KDB5"/>
<dbReference type="CDD" id="cd05933">
    <property type="entry name" value="ACSBG_like"/>
    <property type="match status" value="1"/>
</dbReference>
<evidence type="ECO:0000259" key="20">
    <source>
        <dbReference type="Pfam" id="PF00501"/>
    </source>
</evidence>
<comment type="catalytic activity">
    <reaction evidence="18">
        <text>tetracosanoate + ATP + CoA = tetracosanoyl-CoA + AMP + diphosphate</text>
        <dbReference type="Rhea" id="RHEA:33639"/>
        <dbReference type="ChEBI" id="CHEBI:30616"/>
        <dbReference type="ChEBI" id="CHEBI:31014"/>
        <dbReference type="ChEBI" id="CHEBI:33019"/>
        <dbReference type="ChEBI" id="CHEBI:57287"/>
        <dbReference type="ChEBI" id="CHEBI:65052"/>
        <dbReference type="ChEBI" id="CHEBI:456215"/>
    </reaction>
    <physiologicalReaction direction="left-to-right" evidence="18">
        <dbReference type="Rhea" id="RHEA:33640"/>
    </physiologicalReaction>
</comment>
<keyword evidence="4" id="KW-0547">Nucleotide-binding</keyword>
<sequence length="742" mass="82072">MSLITEPVGQAAEIQQSNTILPDVEVLVVSSERSSTNSDVESRFSDAAQDCGVEPCDAGVFIRLLQKSLRDEADDVPQPLVGSRLCGTQRDFEVKLRMESSGLAADPPITVHQMFVETVTKYGDYMALASKQGDQWKKLTFKQYYDECRNAAKSFVKLGLERFHGVGILGFNSPEWFIADIGAILAGGLAVGIYTTNSPEACHYVAENSEANILVVENNKQLQKILQIQDQLPHLKAIVQYKDEVKEKRPNVYTWADFMQVGRSVSDSELDEIIASQKPNQCCTLVYTSGTTGKPKGVMLSHDNLTWTAGVAGNTVNLRAATDSQESVISYLPLSHIAAQMIDIWLSIKCGGATYFAQPDALKGSLVNTMREVRPTAFMGVPRVWEKMQEKMKTVGAKSSTVRRKVASWAKDVGLQTNLNRMNGNMSQPLNFRVAKKLVFKRVRKALGLSRCTKCYTGAAPITKDTIEFFLSLNIPVYELYGMSESSGPHTISVPESCRLSSCGKVMPGCKTLIYKPDSDSCGEICFWGRHVFMGYLNMEDKTEESIDEEGWLHSGDLGKHDEDGFLYITGRIKELIITAGGENIPPVPIEDAIKEQISVISNAMVIGDKRKFLSVLLTLKCNVNSDTGDPLDDLTPEVTQFCKRIGSKATKVSEILASKDRDVFNAIQEGINRVNEKATSNAQRIQKWIILEKDFSIPGGELGPTMKLKRPVIMKMYPDQIDDFYKDAITPTTPDNPLATK</sequence>
<dbReference type="GO" id="GO:0005524">
    <property type="term" value="F:ATP binding"/>
    <property type="evidence" value="ECO:0007669"/>
    <property type="project" value="UniProtKB-KW"/>
</dbReference>
<evidence type="ECO:0000256" key="11">
    <source>
        <dbReference type="ARBA" id="ARBA00026121"/>
    </source>
</evidence>
<dbReference type="InterPro" id="IPR042099">
    <property type="entry name" value="ANL_N_sf"/>
</dbReference>
<dbReference type="OMA" id="ETCAYVC"/>
<evidence type="ECO:0000256" key="17">
    <source>
        <dbReference type="ARBA" id="ARBA00043192"/>
    </source>
</evidence>
<evidence type="ECO:0000256" key="8">
    <source>
        <dbReference type="ARBA" id="ARBA00024484"/>
    </source>
</evidence>
<keyword evidence="3" id="KW-0436">Ligase</keyword>
<evidence type="ECO:0000256" key="15">
    <source>
        <dbReference type="ARBA" id="ARBA00040479"/>
    </source>
</evidence>
<dbReference type="Gene3D" id="3.40.50.12780">
    <property type="entry name" value="N-terminal domain of ligase-like"/>
    <property type="match status" value="1"/>
</dbReference>
<dbReference type="EMBL" id="JW863724">
    <property type="protein sequence ID" value="AFO96241.1"/>
    <property type="molecule type" value="mRNA"/>
</dbReference>
<evidence type="ECO:0000256" key="4">
    <source>
        <dbReference type="ARBA" id="ARBA00022741"/>
    </source>
</evidence>
<evidence type="ECO:0000256" key="19">
    <source>
        <dbReference type="ARBA" id="ARBA00049139"/>
    </source>
</evidence>
<organism evidence="21">
    <name type="scientific">Callorhinchus milii</name>
    <name type="common">Ghost shark</name>
    <dbReference type="NCBI Taxonomy" id="7868"/>
    <lineage>
        <taxon>Eukaryota</taxon>
        <taxon>Metazoa</taxon>
        <taxon>Chordata</taxon>
        <taxon>Craniata</taxon>
        <taxon>Vertebrata</taxon>
        <taxon>Chondrichthyes</taxon>
        <taxon>Holocephali</taxon>
        <taxon>Chimaeriformes</taxon>
        <taxon>Callorhinchidae</taxon>
        <taxon>Callorhinchus</taxon>
    </lineage>
</organism>
<keyword evidence="23" id="KW-1185">Reference proteome</keyword>
<evidence type="ECO:0000256" key="12">
    <source>
        <dbReference type="ARBA" id="ARBA00035848"/>
    </source>
</evidence>
<name>V9KDB5_CALMI</name>
<evidence type="ECO:0000256" key="5">
    <source>
        <dbReference type="ARBA" id="ARBA00022832"/>
    </source>
</evidence>
<dbReference type="Pfam" id="PF00501">
    <property type="entry name" value="AMP-binding"/>
    <property type="match status" value="1"/>
</dbReference>